<evidence type="ECO:0000313" key="1">
    <source>
        <dbReference type="EMBL" id="QXH33891.1"/>
    </source>
</evidence>
<sequence length="363" mass="38695">MKPALELIWVVPSLASLGGSEYAAVTFARLVVGAGHGLRLLTGPEVHPAWRALLQVEGLSLVQDAHGSPAAMADALACLLAARSADLIQFMPIEAHCLAWLDQRTVVPVIGWEPTDLSPRCWWLPNTLQQRLHELDGLLVLNPDAAIHAHEHYAYRGRVSVLANTLLSAPAKVSALREPGQVVGCISRLSAEKGLEFLLAAFALLLERCPRARLRLWGEGEDRGRLENLARMLGIEASVDFAGGFEPFGGIDEVAASADVFVLSSLFEGAPVALLELAARGRPLVASATSGARWVCGQAYPWLTAVGDTRAMADALADALSGQGRTILGGQLRQRFEQQFAPARALATLSAAYASVLAARPRA</sequence>
<dbReference type="EMBL" id="CP077073">
    <property type="protein sequence ID" value="QXH33891.1"/>
    <property type="molecule type" value="Genomic_DNA"/>
</dbReference>
<evidence type="ECO:0000313" key="2">
    <source>
        <dbReference type="Proteomes" id="UP001047646"/>
    </source>
</evidence>
<dbReference type="EC" id="2.4.-.-" evidence="1"/>
<protein>
    <submittedName>
        <fullName evidence="1">Glycosyltransferase</fullName>
        <ecNumber evidence="1">2.4.-.-</ecNumber>
    </submittedName>
</protein>
<organism evidence="1 2">
    <name type="scientific">Pseudomonas muyukensis</name>
    <dbReference type="NCBI Taxonomy" id="2842357"/>
    <lineage>
        <taxon>Bacteria</taxon>
        <taxon>Pseudomonadati</taxon>
        <taxon>Pseudomonadota</taxon>
        <taxon>Gammaproteobacteria</taxon>
        <taxon>Pseudomonadales</taxon>
        <taxon>Pseudomonadaceae</taxon>
        <taxon>Pseudomonas</taxon>
    </lineage>
</organism>
<accession>A0ABX8M448</accession>
<dbReference type="RefSeq" id="WP_217848257.1">
    <property type="nucleotide sequence ID" value="NZ_CP077073.1"/>
</dbReference>
<keyword evidence="1" id="KW-0328">Glycosyltransferase</keyword>
<gene>
    <name evidence="1" type="ORF">KSS95_17155</name>
</gene>
<keyword evidence="1" id="KW-0808">Transferase</keyword>
<reference evidence="1" key="1">
    <citation type="journal article" date="2021" name="Microorganisms">
        <title>The Ever-Expanding Pseudomonas Genus: Description of 43 New Species and Partition of the Pseudomonas putida Group.</title>
        <authorList>
            <person name="Girard L."/>
            <person name="Lood C."/>
            <person name="Hofte M."/>
            <person name="Vandamme P."/>
            <person name="Rokni-Zadeh H."/>
            <person name="van Noort V."/>
            <person name="Lavigne R."/>
            <person name="De Mot R."/>
        </authorList>
    </citation>
    <scope>NUCLEOTIDE SEQUENCE</scope>
    <source>
        <strain evidence="1">COW39</strain>
    </source>
</reference>
<dbReference type="PANTHER" id="PTHR12526">
    <property type="entry name" value="GLYCOSYLTRANSFERASE"/>
    <property type="match status" value="1"/>
</dbReference>
<dbReference type="Pfam" id="PF13692">
    <property type="entry name" value="Glyco_trans_1_4"/>
    <property type="match status" value="1"/>
</dbReference>
<proteinExistence type="predicted"/>
<name>A0ABX8M448_9PSED</name>
<dbReference type="GO" id="GO:0016757">
    <property type="term" value="F:glycosyltransferase activity"/>
    <property type="evidence" value="ECO:0007669"/>
    <property type="project" value="UniProtKB-KW"/>
</dbReference>
<keyword evidence="2" id="KW-1185">Reference proteome</keyword>
<dbReference type="Proteomes" id="UP001047646">
    <property type="component" value="Chromosome"/>
</dbReference>